<dbReference type="STRING" id="10195.A0A3M7P6S5"/>
<gene>
    <name evidence="16" type="ORF">BpHYR1_010935</name>
</gene>
<reference evidence="16 17" key="1">
    <citation type="journal article" date="2018" name="Sci. Rep.">
        <title>Genomic signatures of local adaptation to the degree of environmental predictability in rotifers.</title>
        <authorList>
            <person name="Franch-Gras L."/>
            <person name="Hahn C."/>
            <person name="Garcia-Roger E.M."/>
            <person name="Carmona M.J."/>
            <person name="Serra M."/>
            <person name="Gomez A."/>
        </authorList>
    </citation>
    <scope>NUCLEOTIDE SEQUENCE [LARGE SCALE GENOMIC DNA]</scope>
    <source>
        <strain evidence="16">HYR1</strain>
    </source>
</reference>
<comment type="similarity">
    <text evidence="8">Belongs to the Dus family. Dus1 subfamily.</text>
</comment>
<proteinExistence type="inferred from homology"/>
<keyword evidence="17" id="KW-1185">Reference proteome</keyword>
<evidence type="ECO:0000256" key="6">
    <source>
        <dbReference type="ARBA" id="ARBA00023002"/>
    </source>
</evidence>
<dbReference type="InterPro" id="IPR013785">
    <property type="entry name" value="Aldolase_TIM"/>
</dbReference>
<feature type="coiled-coil region" evidence="14">
    <location>
        <begin position="390"/>
        <end position="427"/>
    </location>
</feature>
<evidence type="ECO:0000256" key="12">
    <source>
        <dbReference type="ARBA" id="ARBA00048934"/>
    </source>
</evidence>
<feature type="domain" description="DUS-like FMN-binding" evidence="15">
    <location>
        <begin position="20"/>
        <end position="321"/>
    </location>
</feature>
<protein>
    <recommendedName>
        <fullName evidence="9">tRNA-dihydrouridine(16/17) synthase [NAD(P)(+)]</fullName>
        <ecNumber evidence="9">1.3.1.88</ecNumber>
    </recommendedName>
</protein>
<dbReference type="AlphaFoldDB" id="A0A3M7P6S5"/>
<keyword evidence="7" id="KW-0520">NAD</keyword>
<dbReference type="EMBL" id="REGN01012827">
    <property type="protein sequence ID" value="RMZ94752.1"/>
    <property type="molecule type" value="Genomic_DNA"/>
</dbReference>
<evidence type="ECO:0000313" key="17">
    <source>
        <dbReference type="Proteomes" id="UP000276133"/>
    </source>
</evidence>
<comment type="catalytic activity">
    <reaction evidence="11">
        <text>5,6-dihydrouridine(16) in tRNA + NADP(+) = uridine(16) in tRNA + NADPH + H(+)</text>
        <dbReference type="Rhea" id="RHEA:53376"/>
        <dbReference type="Rhea" id="RHEA-COMP:13543"/>
        <dbReference type="Rhea" id="RHEA-COMP:13544"/>
        <dbReference type="ChEBI" id="CHEBI:15378"/>
        <dbReference type="ChEBI" id="CHEBI:57783"/>
        <dbReference type="ChEBI" id="CHEBI:58349"/>
        <dbReference type="ChEBI" id="CHEBI:65315"/>
        <dbReference type="ChEBI" id="CHEBI:74443"/>
        <dbReference type="EC" id="1.3.1.88"/>
    </reaction>
    <physiologicalReaction direction="right-to-left" evidence="11">
        <dbReference type="Rhea" id="RHEA:53378"/>
    </physiologicalReaction>
</comment>
<comment type="cofactor">
    <cofactor evidence="1">
        <name>FMN</name>
        <dbReference type="ChEBI" id="CHEBI:58210"/>
    </cofactor>
</comment>
<dbReference type="GO" id="GO:0017150">
    <property type="term" value="F:tRNA dihydrouridine synthase activity"/>
    <property type="evidence" value="ECO:0007669"/>
    <property type="project" value="InterPro"/>
</dbReference>
<comment type="caution">
    <text evidence="16">The sequence shown here is derived from an EMBL/GenBank/DDBJ whole genome shotgun (WGS) entry which is preliminary data.</text>
</comment>
<dbReference type="Pfam" id="PF01207">
    <property type="entry name" value="Dus"/>
    <property type="match status" value="1"/>
</dbReference>
<evidence type="ECO:0000256" key="11">
    <source>
        <dbReference type="ARBA" id="ARBA00047652"/>
    </source>
</evidence>
<keyword evidence="4" id="KW-0819">tRNA processing</keyword>
<evidence type="ECO:0000256" key="4">
    <source>
        <dbReference type="ARBA" id="ARBA00022694"/>
    </source>
</evidence>
<accession>A0A3M7P6S5</accession>
<dbReference type="SUPFAM" id="SSF51395">
    <property type="entry name" value="FMN-linked oxidoreductases"/>
    <property type="match status" value="1"/>
</dbReference>
<dbReference type="PANTHER" id="PTHR11082">
    <property type="entry name" value="TRNA-DIHYDROURIDINE SYNTHASE"/>
    <property type="match status" value="1"/>
</dbReference>
<dbReference type="InterPro" id="IPR018517">
    <property type="entry name" value="tRNA_hU_synthase_CS"/>
</dbReference>
<keyword evidence="6" id="KW-0560">Oxidoreductase</keyword>
<dbReference type="Gene3D" id="3.20.20.70">
    <property type="entry name" value="Aldolase class I"/>
    <property type="match status" value="1"/>
</dbReference>
<evidence type="ECO:0000259" key="15">
    <source>
        <dbReference type="Pfam" id="PF01207"/>
    </source>
</evidence>
<keyword evidence="2" id="KW-0285">Flavoprotein</keyword>
<keyword evidence="5" id="KW-0521">NADP</keyword>
<dbReference type="PROSITE" id="PS01136">
    <property type="entry name" value="UPF0034"/>
    <property type="match status" value="1"/>
</dbReference>
<evidence type="ECO:0000256" key="7">
    <source>
        <dbReference type="ARBA" id="ARBA00023027"/>
    </source>
</evidence>
<evidence type="ECO:0000256" key="5">
    <source>
        <dbReference type="ARBA" id="ARBA00022857"/>
    </source>
</evidence>
<comment type="catalytic activity">
    <reaction evidence="12">
        <text>5,6-dihydrouridine(16) in tRNA + NAD(+) = uridine(16) in tRNA + NADH + H(+)</text>
        <dbReference type="Rhea" id="RHEA:53380"/>
        <dbReference type="Rhea" id="RHEA-COMP:13543"/>
        <dbReference type="Rhea" id="RHEA-COMP:13544"/>
        <dbReference type="ChEBI" id="CHEBI:15378"/>
        <dbReference type="ChEBI" id="CHEBI:57540"/>
        <dbReference type="ChEBI" id="CHEBI:57945"/>
        <dbReference type="ChEBI" id="CHEBI:65315"/>
        <dbReference type="ChEBI" id="CHEBI:74443"/>
        <dbReference type="EC" id="1.3.1.88"/>
    </reaction>
    <physiologicalReaction direction="right-to-left" evidence="12">
        <dbReference type="Rhea" id="RHEA:53382"/>
    </physiologicalReaction>
</comment>
<dbReference type="Proteomes" id="UP000276133">
    <property type="component" value="Unassembled WGS sequence"/>
</dbReference>
<dbReference type="PANTHER" id="PTHR11082:SF5">
    <property type="entry name" value="TRNA-DIHYDROURIDINE(16_17) SYNTHASE [NAD(P)(+)]-LIKE"/>
    <property type="match status" value="1"/>
</dbReference>
<evidence type="ECO:0000256" key="9">
    <source>
        <dbReference type="ARBA" id="ARBA00038890"/>
    </source>
</evidence>
<dbReference type="OrthoDB" id="272303at2759"/>
<evidence type="ECO:0000256" key="8">
    <source>
        <dbReference type="ARBA" id="ARBA00038313"/>
    </source>
</evidence>
<evidence type="ECO:0000256" key="13">
    <source>
        <dbReference type="ARBA" id="ARBA00049467"/>
    </source>
</evidence>
<evidence type="ECO:0000256" key="3">
    <source>
        <dbReference type="ARBA" id="ARBA00022643"/>
    </source>
</evidence>
<dbReference type="EC" id="1.3.1.88" evidence="9"/>
<keyword evidence="3" id="KW-0288">FMN</keyword>
<comment type="catalytic activity">
    <reaction evidence="13">
        <text>5,6-dihydrouridine(17) in tRNA + NADP(+) = uridine(17) in tRNA + NADPH + H(+)</text>
        <dbReference type="Rhea" id="RHEA:53368"/>
        <dbReference type="Rhea" id="RHEA-COMP:13541"/>
        <dbReference type="Rhea" id="RHEA-COMP:13542"/>
        <dbReference type="ChEBI" id="CHEBI:15378"/>
        <dbReference type="ChEBI" id="CHEBI:57783"/>
        <dbReference type="ChEBI" id="CHEBI:58349"/>
        <dbReference type="ChEBI" id="CHEBI:65315"/>
        <dbReference type="ChEBI" id="CHEBI:74443"/>
        <dbReference type="EC" id="1.3.1.88"/>
    </reaction>
    <physiologicalReaction direction="right-to-left" evidence="13">
        <dbReference type="Rhea" id="RHEA:53370"/>
    </physiologicalReaction>
</comment>
<evidence type="ECO:0000313" key="16">
    <source>
        <dbReference type="EMBL" id="RMZ94752.1"/>
    </source>
</evidence>
<keyword evidence="14" id="KW-0175">Coiled coil</keyword>
<evidence type="ECO:0000256" key="14">
    <source>
        <dbReference type="SAM" id="Coils"/>
    </source>
</evidence>
<organism evidence="16 17">
    <name type="scientific">Brachionus plicatilis</name>
    <name type="common">Marine rotifer</name>
    <name type="synonym">Brachionus muelleri</name>
    <dbReference type="NCBI Taxonomy" id="10195"/>
    <lineage>
        <taxon>Eukaryota</taxon>
        <taxon>Metazoa</taxon>
        <taxon>Spiralia</taxon>
        <taxon>Gnathifera</taxon>
        <taxon>Rotifera</taxon>
        <taxon>Eurotatoria</taxon>
        <taxon>Monogononta</taxon>
        <taxon>Pseudotrocha</taxon>
        <taxon>Ploima</taxon>
        <taxon>Brachionidae</taxon>
        <taxon>Brachionus</taxon>
    </lineage>
</organism>
<evidence type="ECO:0000256" key="2">
    <source>
        <dbReference type="ARBA" id="ARBA00022630"/>
    </source>
</evidence>
<sequence>MPKHDGYTFWREKLNECKYILAPMVDASELPWRMLSRKYSSQLCYTPMMNAGVFVRDSTYRAENFVTCPEDRPLIAQFCSDDPELFTKAAEMIQDKCDAVDLNLGCPQNIARRGHYGAFLQEEWELIHKILSNAVQNLKIPVTAKIRVFDDIGKTVEYAKMVESTGISILTVHGRTREQKGPNTGLASWEHIKAVKNALKIPVFANGNILCFNDVIECIKHTGCNGVMVAEPNLFNPALFSGLNPCTYDIAYEYMLFVEKYPCSYACIRSHLFKIFQKVFERHKDLREKMGKLRDIEEIKSCILEIKQAILKEKESQINEQDLKLEYWLCQSYIRPIQSDESTKEREELKRLVEEKISEDASCPNALKRHIDELTLSLNENLEKEEKDSVLKFAKIIERKKRKLEKIERKNKSLEEEEARKQENKRNKYSLCGGQCKNPKGEKCEFKLCRKCCKDKVFTDKIDCKGHQIKFRQKIQNEETNLENMENNLN</sequence>
<evidence type="ECO:0000256" key="1">
    <source>
        <dbReference type="ARBA" id="ARBA00001917"/>
    </source>
</evidence>
<comment type="catalytic activity">
    <reaction evidence="10">
        <text>5,6-dihydrouridine(17) in tRNA + NAD(+) = uridine(17) in tRNA + NADH + H(+)</text>
        <dbReference type="Rhea" id="RHEA:53372"/>
        <dbReference type="Rhea" id="RHEA-COMP:13541"/>
        <dbReference type="Rhea" id="RHEA-COMP:13542"/>
        <dbReference type="ChEBI" id="CHEBI:15378"/>
        <dbReference type="ChEBI" id="CHEBI:57540"/>
        <dbReference type="ChEBI" id="CHEBI:57945"/>
        <dbReference type="ChEBI" id="CHEBI:65315"/>
        <dbReference type="ChEBI" id="CHEBI:74443"/>
        <dbReference type="EC" id="1.3.1.88"/>
    </reaction>
    <physiologicalReaction direction="right-to-left" evidence="10">
        <dbReference type="Rhea" id="RHEA:53374"/>
    </physiologicalReaction>
</comment>
<dbReference type="CDD" id="cd02801">
    <property type="entry name" value="DUS_like_FMN"/>
    <property type="match status" value="1"/>
</dbReference>
<evidence type="ECO:0000256" key="10">
    <source>
        <dbReference type="ARBA" id="ARBA00047287"/>
    </source>
</evidence>
<dbReference type="GO" id="GO:0050660">
    <property type="term" value="F:flavin adenine dinucleotide binding"/>
    <property type="evidence" value="ECO:0007669"/>
    <property type="project" value="InterPro"/>
</dbReference>
<dbReference type="InterPro" id="IPR035587">
    <property type="entry name" value="DUS-like_FMN-bd"/>
</dbReference>
<name>A0A3M7P6S5_BRAPC</name>